<dbReference type="RefSeq" id="WP_220483604.1">
    <property type="nucleotide sequence ID" value="NZ_JACGWT010000002.1"/>
</dbReference>
<comment type="caution">
    <text evidence="1">The sequence shown here is derived from an EMBL/GenBank/DDBJ whole genome shotgun (WGS) entry which is preliminary data.</text>
</comment>
<dbReference type="InterPro" id="IPR036397">
    <property type="entry name" value="RNaseH_sf"/>
</dbReference>
<dbReference type="GO" id="GO:0003676">
    <property type="term" value="F:nucleic acid binding"/>
    <property type="evidence" value="ECO:0007669"/>
    <property type="project" value="InterPro"/>
</dbReference>
<evidence type="ECO:0008006" key="3">
    <source>
        <dbReference type="Google" id="ProtNLM"/>
    </source>
</evidence>
<dbReference type="AlphaFoldDB" id="A0A7W3IRV4"/>
<protein>
    <recommendedName>
        <fullName evidence="3">Exonuclease</fullName>
    </recommendedName>
</protein>
<evidence type="ECO:0000313" key="1">
    <source>
        <dbReference type="EMBL" id="MBA8794111.1"/>
    </source>
</evidence>
<dbReference type="SUPFAM" id="SSF53098">
    <property type="entry name" value="Ribonuclease H-like"/>
    <property type="match status" value="1"/>
</dbReference>
<reference evidence="1 2" key="1">
    <citation type="submission" date="2020-07" db="EMBL/GenBank/DDBJ databases">
        <title>Sequencing the genomes of 1000 actinobacteria strains.</title>
        <authorList>
            <person name="Klenk H.-P."/>
        </authorList>
    </citation>
    <scope>NUCLEOTIDE SEQUENCE [LARGE SCALE GENOMIC DNA]</scope>
    <source>
        <strain evidence="1 2">DSM 100723</strain>
    </source>
</reference>
<dbReference type="InterPro" id="IPR012337">
    <property type="entry name" value="RNaseH-like_sf"/>
</dbReference>
<proteinExistence type="predicted"/>
<accession>A0A7W3IRV4</accession>
<organism evidence="1 2">
    <name type="scientific">Microlunatus kandeliicorticis</name>
    <dbReference type="NCBI Taxonomy" id="1759536"/>
    <lineage>
        <taxon>Bacteria</taxon>
        <taxon>Bacillati</taxon>
        <taxon>Actinomycetota</taxon>
        <taxon>Actinomycetes</taxon>
        <taxon>Propionibacteriales</taxon>
        <taxon>Propionibacteriaceae</taxon>
        <taxon>Microlunatus</taxon>
    </lineage>
</organism>
<evidence type="ECO:0000313" key="2">
    <source>
        <dbReference type="Proteomes" id="UP000523079"/>
    </source>
</evidence>
<dbReference type="Gene3D" id="3.30.420.10">
    <property type="entry name" value="Ribonuclease H-like superfamily/Ribonuclease H"/>
    <property type="match status" value="1"/>
</dbReference>
<name>A0A7W3IRV4_9ACTN</name>
<gene>
    <name evidence="1" type="ORF">FHX74_001716</name>
</gene>
<sequence length="198" mass="21462">MDTAGYFVTDIECTGFRPGDNSMLSFATVAVTAEGEELDRFEAVLAELPGADWNPGTRRWFESSEPEALAAATAEPRDPAAVMAGFVEFVTRITGPRVFVASPLAFDGLWIDYYLRRFTPLGLLQGLYEVDGLFDHALCLRSYTAAVTGRDFADAGPAALPAAWLGDVPHTHRAIDDALGYAHLLGETFRRSGVVKAE</sequence>
<keyword evidence="2" id="KW-1185">Reference proteome</keyword>
<dbReference type="EMBL" id="JACGWT010000002">
    <property type="protein sequence ID" value="MBA8794111.1"/>
    <property type="molecule type" value="Genomic_DNA"/>
</dbReference>
<dbReference type="Proteomes" id="UP000523079">
    <property type="component" value="Unassembled WGS sequence"/>
</dbReference>